<dbReference type="KEGG" id="nha:Nham_2402"/>
<organism evidence="2 3">
    <name type="scientific">Nitrobacter hamburgensis (strain DSM 10229 / NCIMB 13809 / X14)</name>
    <dbReference type="NCBI Taxonomy" id="323097"/>
    <lineage>
        <taxon>Bacteria</taxon>
        <taxon>Pseudomonadati</taxon>
        <taxon>Pseudomonadota</taxon>
        <taxon>Alphaproteobacteria</taxon>
        <taxon>Hyphomicrobiales</taxon>
        <taxon>Nitrobacteraceae</taxon>
        <taxon>Nitrobacter</taxon>
    </lineage>
</organism>
<evidence type="ECO:0000313" key="3">
    <source>
        <dbReference type="Proteomes" id="UP000001953"/>
    </source>
</evidence>
<accession>Q1QKQ4</accession>
<keyword evidence="3" id="KW-1185">Reference proteome</keyword>
<dbReference type="STRING" id="323097.Nham_2402"/>
<evidence type="ECO:0000313" key="2">
    <source>
        <dbReference type="EMBL" id="ABE63193.1"/>
    </source>
</evidence>
<feature type="compositionally biased region" description="Basic and acidic residues" evidence="1">
    <location>
        <begin position="335"/>
        <end position="344"/>
    </location>
</feature>
<proteinExistence type="predicted"/>
<name>Q1QKQ4_NITHX</name>
<reference evidence="2 3" key="1">
    <citation type="submission" date="2006-03" db="EMBL/GenBank/DDBJ databases">
        <title>Complete sequence of chromosome of Nitrobacter hamburgensis X14.</title>
        <authorList>
            <consortium name="US DOE Joint Genome Institute"/>
            <person name="Copeland A."/>
            <person name="Lucas S."/>
            <person name="Lapidus A."/>
            <person name="Barry K."/>
            <person name="Detter J.C."/>
            <person name="Glavina del Rio T."/>
            <person name="Hammon N."/>
            <person name="Israni S."/>
            <person name="Dalin E."/>
            <person name="Tice H."/>
            <person name="Pitluck S."/>
            <person name="Chain P."/>
            <person name="Malfatti S."/>
            <person name="Shin M."/>
            <person name="Vergez L."/>
            <person name="Schmutz J."/>
            <person name="Larimer F."/>
            <person name="Land M."/>
            <person name="Hauser L."/>
            <person name="Kyrpides N."/>
            <person name="Ivanova N."/>
            <person name="Ward B."/>
            <person name="Arp D."/>
            <person name="Klotz M."/>
            <person name="Stein L."/>
            <person name="O'Mullan G."/>
            <person name="Starkenburg S."/>
            <person name="Sayavedra L."/>
            <person name="Poret-Peterson A.T."/>
            <person name="Gentry M.E."/>
            <person name="Bruce D."/>
            <person name="Richardson P."/>
        </authorList>
    </citation>
    <scope>NUCLEOTIDE SEQUENCE [LARGE SCALE GENOMIC DNA]</scope>
    <source>
        <strain evidence="3">DSM 10229 / NCIMB 13809 / X14</strain>
    </source>
</reference>
<evidence type="ECO:0000256" key="1">
    <source>
        <dbReference type="SAM" id="MobiDB-lite"/>
    </source>
</evidence>
<dbReference type="Proteomes" id="UP000001953">
    <property type="component" value="Chromosome"/>
</dbReference>
<dbReference type="HOGENOM" id="CLU_806159_0_0_5"/>
<dbReference type="AlphaFoldDB" id="Q1QKQ4"/>
<dbReference type="EMBL" id="CP000319">
    <property type="protein sequence ID" value="ABE63193.1"/>
    <property type="molecule type" value="Genomic_DNA"/>
</dbReference>
<sequence>MALVEGLMSMNYGVVKPSFWTGATGRALRQDVDAQVVALYLMTSPHANIIGVFRCPIDYIKIETGRTIEGASKGLTKLCELGFCSFDPETETVWVREMARFQIGDALKGGDKRIKHVIRFFDEIENPRFKRAFFEKYGAAYQLPEPPKAPDDESPIEGASKPIQSPIEATVTVTVTSTDTVTPHPSDEDASPIEGASKALRNIKPISKRKASPQKSSVPADLRLQGLRDYFTEQADRLGVTDGANEFDRFIDHHRAKGSTFADWEAASRTWLRNSVKFAQTSPALRSGSHPQQFQERVTNGFATILMDRKRQEQQHADGPIIDVTPNQPGGSSGTDRRKELTGR</sequence>
<protein>
    <submittedName>
        <fullName evidence="2">Uncharacterized protein</fullName>
    </submittedName>
</protein>
<feature type="region of interest" description="Disordered" evidence="1">
    <location>
        <begin position="310"/>
        <end position="344"/>
    </location>
</feature>
<gene>
    <name evidence="2" type="ordered locus">Nham_2402</name>
</gene>
<dbReference type="eggNOG" id="ENOG5030546">
    <property type="taxonomic scope" value="Bacteria"/>
</dbReference>